<gene>
    <name evidence="1" type="ORF">SAMN06265338_10146</name>
</gene>
<dbReference type="RefSeq" id="WP_088518566.1">
    <property type="nucleotide sequence ID" value="NZ_FYDG01000001.1"/>
</dbReference>
<dbReference type="EMBL" id="FYDG01000001">
    <property type="protein sequence ID" value="SNB51142.1"/>
    <property type="molecule type" value="Genomic_DNA"/>
</dbReference>
<name>A0A212PW89_RHOAC</name>
<proteinExistence type="predicted"/>
<reference evidence="2" key="1">
    <citation type="submission" date="2017-06" db="EMBL/GenBank/DDBJ databases">
        <authorList>
            <person name="Varghese N."/>
            <person name="Submissions S."/>
        </authorList>
    </citation>
    <scope>NUCLEOTIDE SEQUENCE [LARGE SCALE GENOMIC DNA]</scope>
    <source>
        <strain evidence="2">DSM 137</strain>
    </source>
</reference>
<dbReference type="Pfam" id="PF19717">
    <property type="entry name" value="DUF6212"/>
    <property type="match status" value="1"/>
</dbReference>
<dbReference type="Proteomes" id="UP000198418">
    <property type="component" value="Unassembled WGS sequence"/>
</dbReference>
<protein>
    <submittedName>
        <fullName evidence="1">Uncharacterized protein</fullName>
    </submittedName>
</protein>
<organism evidence="1 2">
    <name type="scientific">Rhodoblastus acidophilus</name>
    <name type="common">Rhodopseudomonas acidophila</name>
    <dbReference type="NCBI Taxonomy" id="1074"/>
    <lineage>
        <taxon>Bacteria</taxon>
        <taxon>Pseudomonadati</taxon>
        <taxon>Pseudomonadota</taxon>
        <taxon>Alphaproteobacteria</taxon>
        <taxon>Hyphomicrobiales</taxon>
        <taxon>Rhodoblastaceae</taxon>
        <taxon>Rhodoblastus</taxon>
    </lineage>
</organism>
<keyword evidence="2" id="KW-1185">Reference proteome</keyword>
<dbReference type="AlphaFoldDB" id="A0A212PW89"/>
<evidence type="ECO:0000313" key="1">
    <source>
        <dbReference type="EMBL" id="SNB51142.1"/>
    </source>
</evidence>
<dbReference type="InterPro" id="IPR046184">
    <property type="entry name" value="DUF6212"/>
</dbReference>
<sequence length="667" mass="70671">MPELLVATRDFAAFFDAATPAVLVAPDLFPALRAWESGWRAFAARLDHAGDLRIARDVEATRDAASDMVADFWTPAPSFPAHVLALLGGAPPALDAFAPALPPPVIAVETAEAALARLADLLARDVAASAAALAQARAALSELCRENETLHGAMASALQVLGSGPIGAARLVYASGAAASGGPVHAAPEGRALERQTLGLPLKNLTALALRIAEARCSGAAWLKVRLVGATAGAVHGSWLIDGDALRPGWLRLDLRGVLGDLLETAQIEIETFLPRGDALALSLDPAETEPFLALRGGGGVPRGLALRLHSGDFGRRTLAPAFWNWSDIGRTATFSQTPLHLAPRRWSDVGVVEGAVDFIALGGEPPRPVLALTPERRAAIRLCGLSFPGCDVLEIGLTLLRNPAQAIRFLAELRANGADVGLQPWRRLGGSTDLSTFSLTIPAVDAAFDLQLTAELIEGAGPALVEMTSIAGLRLPERQRRRLDLFAHAPAADARGLPAGGGQGWSEPAAARAPAQVCSGVEVDHFLRNADDYAHVDLTVYDLNVADAFYPAIRFKLLKRETATALEFRKLPDWPGGFDVWPELTADAYGPYVHIRPDAEGLDRLCAMISERDRRMLRALGCALPQVIAIVLKDPRLAHEDAESWASAAAQFAEMAQRRAASASAD</sequence>
<evidence type="ECO:0000313" key="2">
    <source>
        <dbReference type="Proteomes" id="UP000198418"/>
    </source>
</evidence>
<accession>A0A212PW89</accession>
<dbReference type="OrthoDB" id="7262310at2"/>